<evidence type="ECO:0000256" key="10">
    <source>
        <dbReference type="SAM" id="MobiDB-lite"/>
    </source>
</evidence>
<keyword evidence="8" id="KW-0804">Transcription</keyword>
<evidence type="ECO:0000256" key="1">
    <source>
        <dbReference type="ARBA" id="ARBA00004123"/>
    </source>
</evidence>
<keyword evidence="6" id="KW-0156">Chromatin regulator</keyword>
<comment type="caution">
    <text evidence="12">The sequence shown here is derived from an EMBL/GenBank/DDBJ whole genome shotgun (WGS) entry which is preliminary data.</text>
</comment>
<comment type="subcellular location">
    <subcellularLocation>
        <location evidence="1">Nucleus</location>
    </subcellularLocation>
</comment>
<evidence type="ECO:0000256" key="7">
    <source>
        <dbReference type="ARBA" id="ARBA00023015"/>
    </source>
</evidence>
<dbReference type="EC" id="3.5.1.98" evidence="3"/>
<keyword evidence="7" id="KW-0805">Transcription regulation</keyword>
<dbReference type="PANTHER" id="PTHR10625">
    <property type="entry name" value="HISTONE DEACETYLASE HDAC1-RELATED"/>
    <property type="match status" value="1"/>
</dbReference>
<reference evidence="12" key="1">
    <citation type="submission" date="2019-03" db="EMBL/GenBank/DDBJ databases">
        <title>Long read genome sequence of the mycoparasitic Pythium oligandrum ATCC 38472 isolated from sugarbeet rhizosphere.</title>
        <authorList>
            <person name="Gaulin E."/>
        </authorList>
    </citation>
    <scope>NUCLEOTIDE SEQUENCE</scope>
    <source>
        <strain evidence="12">ATCC 38472_TT</strain>
    </source>
</reference>
<dbReference type="Gene3D" id="3.40.800.20">
    <property type="entry name" value="Histone deacetylase domain"/>
    <property type="match status" value="1"/>
</dbReference>
<dbReference type="InterPro" id="IPR000286">
    <property type="entry name" value="HDACs"/>
</dbReference>
<dbReference type="GO" id="GO:0141221">
    <property type="term" value="F:histone deacetylase activity, hydrolytic mechanism"/>
    <property type="evidence" value="ECO:0007669"/>
    <property type="project" value="UniProtKB-EC"/>
</dbReference>
<dbReference type="InterPro" id="IPR037138">
    <property type="entry name" value="His_deacetylse_dom_sf"/>
</dbReference>
<gene>
    <name evidence="12" type="ORF">Poli38472_010734</name>
</gene>
<name>A0A8K1CE00_PYTOL</name>
<evidence type="ECO:0000256" key="4">
    <source>
        <dbReference type="ARBA" id="ARBA00022491"/>
    </source>
</evidence>
<dbReference type="AlphaFoldDB" id="A0A8K1CE00"/>
<keyword evidence="13" id="KW-1185">Reference proteome</keyword>
<dbReference type="PANTHER" id="PTHR10625:SF5">
    <property type="entry name" value="HISTONE DEACETYLASE"/>
    <property type="match status" value="1"/>
</dbReference>
<organism evidence="12 13">
    <name type="scientific">Pythium oligandrum</name>
    <name type="common">Mycoparasitic fungus</name>
    <dbReference type="NCBI Taxonomy" id="41045"/>
    <lineage>
        <taxon>Eukaryota</taxon>
        <taxon>Sar</taxon>
        <taxon>Stramenopiles</taxon>
        <taxon>Oomycota</taxon>
        <taxon>Peronosporomycetes</taxon>
        <taxon>Pythiales</taxon>
        <taxon>Pythiaceae</taxon>
        <taxon>Pythium</taxon>
    </lineage>
</organism>
<evidence type="ECO:0000256" key="6">
    <source>
        <dbReference type="ARBA" id="ARBA00022853"/>
    </source>
</evidence>
<feature type="domain" description="Histone deacetylase" evidence="11">
    <location>
        <begin position="72"/>
        <end position="424"/>
    </location>
</feature>
<dbReference type="CDD" id="cd11599">
    <property type="entry name" value="HDAC_classII_2"/>
    <property type="match status" value="1"/>
</dbReference>
<keyword evidence="5" id="KW-0378">Hydrolase</keyword>
<evidence type="ECO:0000259" key="11">
    <source>
        <dbReference type="Pfam" id="PF00850"/>
    </source>
</evidence>
<evidence type="ECO:0000256" key="8">
    <source>
        <dbReference type="ARBA" id="ARBA00023163"/>
    </source>
</evidence>
<evidence type="ECO:0000256" key="9">
    <source>
        <dbReference type="ARBA" id="ARBA00023242"/>
    </source>
</evidence>
<evidence type="ECO:0000256" key="3">
    <source>
        <dbReference type="ARBA" id="ARBA00012111"/>
    </source>
</evidence>
<dbReference type="GO" id="GO:0000118">
    <property type="term" value="C:histone deacetylase complex"/>
    <property type="evidence" value="ECO:0007669"/>
    <property type="project" value="TreeGrafter"/>
</dbReference>
<protein>
    <recommendedName>
        <fullName evidence="3">histone deacetylase</fullName>
        <ecNumber evidence="3">3.5.1.98</ecNumber>
    </recommendedName>
</protein>
<dbReference type="EMBL" id="SPLM01000075">
    <property type="protein sequence ID" value="TMW61671.1"/>
    <property type="molecule type" value="Genomic_DNA"/>
</dbReference>
<sequence length="440" mass="49524">MGSPELATTPQRLRAGLTIAAQRGFLTDREWTALRVVCREWRDVIDAVVLARRTLIITHATCERHRIPRRSERPERLRYILDRVSARFPQLQCVDEFPTATAKQLARFHTDVHVDAMHRLAAKIERSMAALDALEAPESAVSPRGSRVMSTTGTNGRVIDKTPCTPSSVHYRNRPDQPKSRATYYAQFEYIDLDEDTVMMRHTLDAALTAAGGVCHAIDRVMKHEDSSRAIRNAFCVVRPPGHHAEPQRAMGFCFFNNIGVGAFHALDQYGLDRVAILDFDVHHGNGTQRRVEQEPRLFYASLHQSPLFPHTGQAHEHGEHNNILNIPLPARTPASVYRQKFLDIVWPRVLEFGPQLILVSAGFDGHALDPLSDMRLQAEDFYWLTREIVAMAWQCSQGRVVSVLEGGYHARALADSAEQHLLALVHGSLPPLTSRTQAR</sequence>
<dbReference type="GO" id="GO:0005737">
    <property type="term" value="C:cytoplasm"/>
    <property type="evidence" value="ECO:0007669"/>
    <property type="project" value="TreeGrafter"/>
</dbReference>
<evidence type="ECO:0000313" key="12">
    <source>
        <dbReference type="EMBL" id="TMW61671.1"/>
    </source>
</evidence>
<dbReference type="PRINTS" id="PR01270">
    <property type="entry name" value="HDASUPER"/>
</dbReference>
<comment type="similarity">
    <text evidence="2">Belongs to the histone deacetylase family. HD type 2 subfamily.</text>
</comment>
<dbReference type="OrthoDB" id="424012at2759"/>
<dbReference type="InterPro" id="IPR023801">
    <property type="entry name" value="His_deacetylse_dom"/>
</dbReference>
<evidence type="ECO:0000256" key="2">
    <source>
        <dbReference type="ARBA" id="ARBA00007738"/>
    </source>
</evidence>
<evidence type="ECO:0000256" key="5">
    <source>
        <dbReference type="ARBA" id="ARBA00022801"/>
    </source>
</evidence>
<evidence type="ECO:0000313" key="13">
    <source>
        <dbReference type="Proteomes" id="UP000794436"/>
    </source>
</evidence>
<dbReference type="GO" id="GO:0040029">
    <property type="term" value="P:epigenetic regulation of gene expression"/>
    <property type="evidence" value="ECO:0007669"/>
    <property type="project" value="TreeGrafter"/>
</dbReference>
<dbReference type="Pfam" id="PF00850">
    <property type="entry name" value="Hist_deacetyl"/>
    <property type="match status" value="1"/>
</dbReference>
<accession>A0A8K1CE00</accession>
<keyword evidence="9" id="KW-0539">Nucleus</keyword>
<dbReference type="SUPFAM" id="SSF52768">
    <property type="entry name" value="Arginase/deacetylase"/>
    <property type="match status" value="1"/>
</dbReference>
<feature type="region of interest" description="Disordered" evidence="10">
    <location>
        <begin position="142"/>
        <end position="176"/>
    </location>
</feature>
<keyword evidence="4" id="KW-0678">Repressor</keyword>
<dbReference type="InterPro" id="IPR023696">
    <property type="entry name" value="Ureohydrolase_dom_sf"/>
</dbReference>
<dbReference type="Proteomes" id="UP000794436">
    <property type="component" value="Unassembled WGS sequence"/>
</dbReference>
<proteinExistence type="inferred from homology"/>